<dbReference type="Proteomes" id="UP001234178">
    <property type="component" value="Unassembled WGS sequence"/>
</dbReference>
<evidence type="ECO:0000313" key="2">
    <source>
        <dbReference type="EMBL" id="KAK4024009.1"/>
    </source>
</evidence>
<evidence type="ECO:0000256" key="1">
    <source>
        <dbReference type="SAM" id="MobiDB-lite"/>
    </source>
</evidence>
<gene>
    <name evidence="2" type="ORF">OUZ56_009400</name>
</gene>
<sequence>MAADLTDRTEEPHRNRSSIFRVDQIGLPDLGQSGPSPRYALSKLEKGWASERKKAYRGLVN</sequence>
<dbReference type="EMBL" id="JAOYFB010000037">
    <property type="protein sequence ID" value="KAK4024009.1"/>
    <property type="molecule type" value="Genomic_DNA"/>
</dbReference>
<name>A0ABR0AG14_9CRUS</name>
<accession>A0ABR0AG14</accession>
<protein>
    <submittedName>
        <fullName evidence="2">Uncharacterized protein</fullName>
    </submittedName>
</protein>
<comment type="caution">
    <text evidence="2">The sequence shown here is derived from an EMBL/GenBank/DDBJ whole genome shotgun (WGS) entry which is preliminary data.</text>
</comment>
<organism evidence="2 3">
    <name type="scientific">Daphnia magna</name>
    <dbReference type="NCBI Taxonomy" id="35525"/>
    <lineage>
        <taxon>Eukaryota</taxon>
        <taxon>Metazoa</taxon>
        <taxon>Ecdysozoa</taxon>
        <taxon>Arthropoda</taxon>
        <taxon>Crustacea</taxon>
        <taxon>Branchiopoda</taxon>
        <taxon>Diplostraca</taxon>
        <taxon>Cladocera</taxon>
        <taxon>Anomopoda</taxon>
        <taxon>Daphniidae</taxon>
        <taxon>Daphnia</taxon>
    </lineage>
</organism>
<proteinExistence type="predicted"/>
<reference evidence="2 3" key="1">
    <citation type="journal article" date="2023" name="Nucleic Acids Res.">
        <title>The hologenome of Daphnia magna reveals possible DNA methylation and microbiome-mediated evolution of the host genome.</title>
        <authorList>
            <person name="Chaturvedi A."/>
            <person name="Li X."/>
            <person name="Dhandapani V."/>
            <person name="Marshall H."/>
            <person name="Kissane S."/>
            <person name="Cuenca-Cambronero M."/>
            <person name="Asole G."/>
            <person name="Calvet F."/>
            <person name="Ruiz-Romero M."/>
            <person name="Marangio P."/>
            <person name="Guigo R."/>
            <person name="Rago D."/>
            <person name="Mirbahai L."/>
            <person name="Eastwood N."/>
            <person name="Colbourne J.K."/>
            <person name="Zhou J."/>
            <person name="Mallon E."/>
            <person name="Orsini L."/>
        </authorList>
    </citation>
    <scope>NUCLEOTIDE SEQUENCE [LARGE SCALE GENOMIC DNA]</scope>
    <source>
        <strain evidence="2">LRV0_1</strain>
    </source>
</reference>
<evidence type="ECO:0000313" key="3">
    <source>
        <dbReference type="Proteomes" id="UP001234178"/>
    </source>
</evidence>
<feature type="compositionally biased region" description="Basic and acidic residues" evidence="1">
    <location>
        <begin position="1"/>
        <end position="14"/>
    </location>
</feature>
<feature type="region of interest" description="Disordered" evidence="1">
    <location>
        <begin position="1"/>
        <end position="21"/>
    </location>
</feature>
<keyword evidence="3" id="KW-1185">Reference proteome</keyword>